<dbReference type="InterPro" id="IPR035924">
    <property type="entry name" value="FlaG-like_sf"/>
</dbReference>
<dbReference type="InterPro" id="IPR005186">
    <property type="entry name" value="FlaG"/>
</dbReference>
<dbReference type="SUPFAM" id="SSF160214">
    <property type="entry name" value="FlaG-like"/>
    <property type="match status" value="1"/>
</dbReference>
<dbReference type="EMBL" id="OAOP01000006">
    <property type="protein sequence ID" value="SNX72871.1"/>
    <property type="molecule type" value="Genomic_DNA"/>
</dbReference>
<sequence>MTKSMSVREQQVTMNEWKLLDRFKQLSSTNTQESNQSQLKEFQPKKEQVQQAVINLNKFVNPSHTALKFEFHEKLEEYYVTIVDENTKEIIKEVPPKKLLDIYAAMAEFLGFIVDEKI</sequence>
<evidence type="ECO:0000313" key="1">
    <source>
        <dbReference type="EMBL" id="SNX72871.1"/>
    </source>
</evidence>
<keyword evidence="2" id="KW-1185">Reference proteome</keyword>
<protein>
    <submittedName>
        <fullName evidence="1">Flagellar protein FlaG</fullName>
    </submittedName>
</protein>
<dbReference type="Pfam" id="PF03646">
    <property type="entry name" value="FlaG"/>
    <property type="match status" value="1"/>
</dbReference>
<reference evidence="1 2" key="1">
    <citation type="submission" date="2017-08" db="EMBL/GenBank/DDBJ databases">
        <authorList>
            <person name="de Groot N.N."/>
        </authorList>
    </citation>
    <scope>NUCLEOTIDE SEQUENCE [LARGE SCALE GENOMIC DNA]</scope>
    <source>
        <strain evidence="1 2">JC228</strain>
    </source>
</reference>
<organism evidence="1 2">
    <name type="scientific">Bacillus oleivorans</name>
    <dbReference type="NCBI Taxonomy" id="1448271"/>
    <lineage>
        <taxon>Bacteria</taxon>
        <taxon>Bacillati</taxon>
        <taxon>Bacillota</taxon>
        <taxon>Bacilli</taxon>
        <taxon>Bacillales</taxon>
        <taxon>Bacillaceae</taxon>
        <taxon>Bacillus</taxon>
    </lineage>
</organism>
<dbReference type="PANTHER" id="PTHR37166">
    <property type="entry name" value="PROTEIN FLAG"/>
    <property type="match status" value="1"/>
</dbReference>
<dbReference type="Proteomes" id="UP000219546">
    <property type="component" value="Unassembled WGS sequence"/>
</dbReference>
<dbReference type="AlphaFoldDB" id="A0A285CZA4"/>
<gene>
    <name evidence="1" type="ORF">SAMN05877753_106234</name>
</gene>
<name>A0A285CZA4_9BACI</name>
<dbReference type="NCBIfam" id="NF005834">
    <property type="entry name" value="PRK07738.1"/>
    <property type="match status" value="1"/>
</dbReference>
<dbReference type="Gene3D" id="3.30.160.170">
    <property type="entry name" value="FlaG-like"/>
    <property type="match status" value="1"/>
</dbReference>
<dbReference type="RefSeq" id="WP_245855903.1">
    <property type="nucleotide sequence ID" value="NZ_JBEPMQ010000005.1"/>
</dbReference>
<accession>A0A285CZA4</accession>
<evidence type="ECO:0000313" key="2">
    <source>
        <dbReference type="Proteomes" id="UP000219546"/>
    </source>
</evidence>
<keyword evidence="1" id="KW-0969">Cilium</keyword>
<proteinExistence type="predicted"/>
<dbReference type="PANTHER" id="PTHR37166:SF1">
    <property type="entry name" value="PROTEIN FLAG"/>
    <property type="match status" value="1"/>
</dbReference>
<keyword evidence="1" id="KW-0966">Cell projection</keyword>
<keyword evidence="1" id="KW-0282">Flagellum</keyword>